<dbReference type="Proteomes" id="UP000032735">
    <property type="component" value="Chromosome"/>
</dbReference>
<dbReference type="HOGENOM" id="CLU_107055_0_0_6"/>
<sequence length="186" mass="21110">MFCEIKVAQMAAYLLSKGGGRMAYLKLMKLMYLSDREHMRKYGEPISGDRMVSMPHGPVLSYSLDLMNGSSQGSDEGWGRWIAGASDYELETKLPSVERDEYDELTDAELAVLNGVYSEYGHMTKWQIRDYTHLHCPEWIDPHGGSYPIDPRNVFLALGKSNEVAIQLANRMREQNELDRVISGLV</sequence>
<evidence type="ECO:0000313" key="2">
    <source>
        <dbReference type="EMBL" id="CDG20477.1"/>
    </source>
</evidence>
<proteinExistence type="predicted"/>
<evidence type="ECO:0000259" key="1">
    <source>
        <dbReference type="Pfam" id="PF13274"/>
    </source>
</evidence>
<protein>
    <recommendedName>
        <fullName evidence="1">Antitoxin SocA-like Panacea domain-containing protein</fullName>
    </recommendedName>
</protein>
<evidence type="ECO:0000313" key="3">
    <source>
        <dbReference type="Proteomes" id="UP000032735"/>
    </source>
</evidence>
<feature type="domain" description="Antitoxin SocA-like Panacea" evidence="1">
    <location>
        <begin position="27"/>
        <end position="139"/>
    </location>
</feature>
<gene>
    <name evidence="2" type="ORF">XPG1_0822</name>
</gene>
<dbReference type="STRING" id="1354304.XPG1_0822"/>
<keyword evidence="3" id="KW-1185">Reference proteome</keyword>
<reference evidence="2 3" key="1">
    <citation type="submission" date="2013-07" db="EMBL/GenBank/DDBJ databases">
        <authorList>
            <person name="Genoscope - CEA"/>
        </authorList>
    </citation>
    <scope>NUCLEOTIDE SEQUENCE [LARGE SCALE GENOMIC DNA]</scope>
    <source>
        <strain evidence="2 3">G6</strain>
    </source>
</reference>
<dbReference type="OrthoDB" id="9813053at2"/>
<dbReference type="EMBL" id="FO704551">
    <property type="protein sequence ID" value="CDG20477.1"/>
    <property type="molecule type" value="Genomic_DNA"/>
</dbReference>
<name>A0A068QZJ9_9GAMM</name>
<dbReference type="KEGG" id="xpo:XPG1_0822"/>
<accession>A0A068QZJ9</accession>
<dbReference type="InterPro" id="IPR025272">
    <property type="entry name" value="SocA_Panacea"/>
</dbReference>
<organism evidence="2 3">
    <name type="scientific">Xenorhabdus poinarii G6</name>
    <dbReference type="NCBI Taxonomy" id="1354304"/>
    <lineage>
        <taxon>Bacteria</taxon>
        <taxon>Pseudomonadati</taxon>
        <taxon>Pseudomonadota</taxon>
        <taxon>Gammaproteobacteria</taxon>
        <taxon>Enterobacterales</taxon>
        <taxon>Morganellaceae</taxon>
        <taxon>Xenorhabdus</taxon>
    </lineage>
</organism>
<dbReference type="Pfam" id="PF13274">
    <property type="entry name" value="SocA_Panacea"/>
    <property type="match status" value="1"/>
</dbReference>
<dbReference type="AlphaFoldDB" id="A0A068QZJ9"/>